<sequence>MTAFSLLQLPLVAMEHVLCMMNPLELIDVSLASSRAKRSVKFFSKTKKKYSVVFDNRWHLISLCGDGTMWTLQMTTSEACTGQYLTKKYSENPLKDIMNWFDHAKEVLQCEINNVTLDLNYPSSENRQTVDWLAAQGSTMNYMEVLNSGEESGDDLKEDDLRYLMEKIQASKVFMLMVKKYKADFRMEIPGKPYHLHIENAQFIDYDQLLRLESPVIILRESILTSQEINRFLKSWMSCETHLELEAMQINISSRNAMNEIMNLPYERTNDPKLIEAFADYPHHFKITFDMITIQRCDGEKKVTGAFALSPDGSCCLFLLVH</sequence>
<dbReference type="InterPro" id="IPR001810">
    <property type="entry name" value="F-box_dom"/>
</dbReference>
<feature type="signal peptide" evidence="1">
    <location>
        <begin position="1"/>
        <end position="19"/>
    </location>
</feature>
<evidence type="ECO:0000256" key="1">
    <source>
        <dbReference type="SAM" id="SignalP"/>
    </source>
</evidence>
<reference evidence="4" key="1">
    <citation type="submission" date="2016-11" db="UniProtKB">
        <authorList>
            <consortium name="WormBaseParasite"/>
        </authorList>
    </citation>
    <scope>IDENTIFICATION</scope>
</reference>
<dbReference type="PANTHER" id="PTHR21503">
    <property type="entry name" value="F-BOX-CONTAINING HYPOTHETICAL PROTEIN C.ELEGANS"/>
    <property type="match status" value="1"/>
</dbReference>
<dbReference type="InterPro" id="IPR012885">
    <property type="entry name" value="F-box_Sdz-33"/>
</dbReference>
<dbReference type="PROSITE" id="PS50181">
    <property type="entry name" value="FBOX"/>
    <property type="match status" value="1"/>
</dbReference>
<accession>A0A1I7UU11</accession>
<dbReference type="eggNOG" id="ENOG502TKJH">
    <property type="taxonomic scope" value="Eukaryota"/>
</dbReference>
<organism evidence="3 4">
    <name type="scientific">Caenorhabditis tropicalis</name>
    <dbReference type="NCBI Taxonomy" id="1561998"/>
    <lineage>
        <taxon>Eukaryota</taxon>
        <taxon>Metazoa</taxon>
        <taxon>Ecdysozoa</taxon>
        <taxon>Nematoda</taxon>
        <taxon>Chromadorea</taxon>
        <taxon>Rhabditida</taxon>
        <taxon>Rhabditina</taxon>
        <taxon>Rhabditomorpha</taxon>
        <taxon>Rhabditoidea</taxon>
        <taxon>Rhabditidae</taxon>
        <taxon>Peloderinae</taxon>
        <taxon>Caenorhabditis</taxon>
    </lineage>
</organism>
<protein>
    <submittedName>
        <fullName evidence="4">F-box domain-containing protein</fullName>
    </submittedName>
</protein>
<proteinExistence type="predicted"/>
<keyword evidence="3" id="KW-1185">Reference proteome</keyword>
<evidence type="ECO:0000259" key="2">
    <source>
        <dbReference type="PROSITE" id="PS50181"/>
    </source>
</evidence>
<dbReference type="AlphaFoldDB" id="A0A1I7UU11"/>
<feature type="chain" id="PRO_5009309471" evidence="1">
    <location>
        <begin position="20"/>
        <end position="322"/>
    </location>
</feature>
<name>A0A1I7UU11_9PELO</name>
<dbReference type="Pfam" id="PF07735">
    <property type="entry name" value="FBA_2"/>
    <property type="match status" value="1"/>
</dbReference>
<keyword evidence="1" id="KW-0732">Signal</keyword>
<dbReference type="Proteomes" id="UP000095282">
    <property type="component" value="Unplaced"/>
</dbReference>
<evidence type="ECO:0000313" key="3">
    <source>
        <dbReference type="Proteomes" id="UP000095282"/>
    </source>
</evidence>
<evidence type="ECO:0000313" key="4">
    <source>
        <dbReference type="WBParaSite" id="Csp11.Scaffold630.g19344.t1"/>
    </source>
</evidence>
<feature type="domain" description="F-box" evidence="2">
    <location>
        <begin position="3"/>
        <end position="50"/>
    </location>
</feature>
<dbReference type="WBParaSite" id="Csp11.Scaffold630.g19344.t1">
    <property type="protein sequence ID" value="Csp11.Scaffold630.g19344.t1"/>
    <property type="gene ID" value="Csp11.Scaffold630.g19344"/>
</dbReference>